<reference evidence="3 4" key="1">
    <citation type="submission" date="2017-12" db="EMBL/GenBank/DDBJ databases">
        <title>Isolation and characterization of estrogens degradatiion strain Microbacterium hominis SJTG1.</title>
        <authorList>
            <person name="Xiong W."/>
            <person name="Yin C."/>
            <person name="Zheng D."/>
            <person name="Liang R."/>
        </authorList>
    </citation>
    <scope>NUCLEOTIDE SEQUENCE [LARGE SCALE GENOMIC DNA]</scope>
    <source>
        <strain evidence="3 4">SJTG1</strain>
    </source>
</reference>
<keyword evidence="1" id="KW-0732">Signal</keyword>
<dbReference type="Proteomes" id="UP000233276">
    <property type="component" value="Chromosome"/>
</dbReference>
<evidence type="ECO:0000313" key="4">
    <source>
        <dbReference type="Proteomes" id="UP000233276"/>
    </source>
</evidence>
<dbReference type="AlphaFoldDB" id="A0A2K9DH08"/>
<accession>A0A2K9DH08</accession>
<sequence length="112" mass="11920">MRRIAALTAVVAVLGLAGCASTPPPITEESFLRQASSLKSWSTLSSDQIVKLGQGLCGALQKAESRDERSQVVEYYAAEMGDQAADHEQAAADAAVFAQLAVDRFCPDQTFD</sequence>
<dbReference type="EMBL" id="CP025299">
    <property type="protein sequence ID" value="AUG28757.1"/>
    <property type="molecule type" value="Genomic_DNA"/>
</dbReference>
<protein>
    <recommendedName>
        <fullName evidence="2">DUF732 domain-containing protein</fullName>
    </recommendedName>
</protein>
<organism evidence="3 4">
    <name type="scientific">Microbacterium hominis</name>
    <dbReference type="NCBI Taxonomy" id="162426"/>
    <lineage>
        <taxon>Bacteria</taxon>
        <taxon>Bacillati</taxon>
        <taxon>Actinomycetota</taxon>
        <taxon>Actinomycetes</taxon>
        <taxon>Micrococcales</taxon>
        <taxon>Microbacteriaceae</taxon>
        <taxon>Microbacterium</taxon>
    </lineage>
</organism>
<gene>
    <name evidence="3" type="ORF">CXR34_04230</name>
</gene>
<feature type="domain" description="DUF732" evidence="2">
    <location>
        <begin position="29"/>
        <end position="108"/>
    </location>
</feature>
<dbReference type="InterPro" id="IPR007969">
    <property type="entry name" value="DUF732"/>
</dbReference>
<dbReference type="Pfam" id="PF05305">
    <property type="entry name" value="DUF732"/>
    <property type="match status" value="1"/>
</dbReference>
<dbReference type="RefSeq" id="WP_101305685.1">
    <property type="nucleotide sequence ID" value="NZ_CP025299.1"/>
</dbReference>
<dbReference type="KEGG" id="mhos:CXR34_04230"/>
<feature type="chain" id="PRO_5038705209" description="DUF732 domain-containing protein" evidence="1">
    <location>
        <begin position="23"/>
        <end position="112"/>
    </location>
</feature>
<proteinExistence type="predicted"/>
<feature type="signal peptide" evidence="1">
    <location>
        <begin position="1"/>
        <end position="22"/>
    </location>
</feature>
<evidence type="ECO:0000313" key="3">
    <source>
        <dbReference type="EMBL" id="AUG28757.1"/>
    </source>
</evidence>
<name>A0A2K9DH08_9MICO</name>
<evidence type="ECO:0000256" key="1">
    <source>
        <dbReference type="SAM" id="SignalP"/>
    </source>
</evidence>
<evidence type="ECO:0000259" key="2">
    <source>
        <dbReference type="Pfam" id="PF05305"/>
    </source>
</evidence>
<dbReference type="PROSITE" id="PS51257">
    <property type="entry name" value="PROKAR_LIPOPROTEIN"/>
    <property type="match status" value="1"/>
</dbReference>